<dbReference type="EMBL" id="CADCTR010001262">
    <property type="protein sequence ID" value="CAA9288357.1"/>
    <property type="molecule type" value="Genomic_DNA"/>
</dbReference>
<organism evidence="2">
    <name type="scientific">uncultured Chloroflexia bacterium</name>
    <dbReference type="NCBI Taxonomy" id="1672391"/>
    <lineage>
        <taxon>Bacteria</taxon>
        <taxon>Bacillati</taxon>
        <taxon>Chloroflexota</taxon>
        <taxon>Chloroflexia</taxon>
        <taxon>environmental samples</taxon>
    </lineage>
</organism>
<dbReference type="SUPFAM" id="SSF51430">
    <property type="entry name" value="NAD(P)-linked oxidoreductase"/>
    <property type="match status" value="1"/>
</dbReference>
<gene>
    <name evidence="2" type="ORF">AVDCRST_MAG93-3709</name>
</gene>
<dbReference type="PANTHER" id="PTHR43638">
    <property type="entry name" value="OXIDOREDUCTASE, ALDO/KETO REDUCTASE FAMILY PROTEIN"/>
    <property type="match status" value="1"/>
</dbReference>
<accession>A0A6J4JV60</accession>
<evidence type="ECO:0000259" key="1">
    <source>
        <dbReference type="Pfam" id="PF00248"/>
    </source>
</evidence>
<dbReference type="Gene3D" id="3.20.20.100">
    <property type="entry name" value="NADP-dependent oxidoreductase domain"/>
    <property type="match status" value="1"/>
</dbReference>
<evidence type="ECO:0000313" key="2">
    <source>
        <dbReference type="EMBL" id="CAA9288357.1"/>
    </source>
</evidence>
<name>A0A6J4JV60_9CHLR</name>
<feature type="non-terminal residue" evidence="2">
    <location>
        <position position="134"/>
    </location>
</feature>
<feature type="domain" description="NADP-dependent oxidoreductase" evidence="1">
    <location>
        <begin position="16"/>
        <end position="131"/>
    </location>
</feature>
<dbReference type="InterPro" id="IPR023210">
    <property type="entry name" value="NADP_OxRdtase_dom"/>
</dbReference>
<dbReference type="AlphaFoldDB" id="A0A6J4JV60"/>
<dbReference type="GO" id="GO:0016491">
    <property type="term" value="F:oxidoreductase activity"/>
    <property type="evidence" value="ECO:0007669"/>
    <property type="project" value="InterPro"/>
</dbReference>
<dbReference type="InterPro" id="IPR020471">
    <property type="entry name" value="AKR"/>
</dbReference>
<protein>
    <recommendedName>
        <fullName evidence="1">NADP-dependent oxidoreductase domain-containing protein</fullName>
    </recommendedName>
</protein>
<sequence>MDYRKLNGTDIDVSVIAMGCWAIVGDTTWGAQDEAQSLATIHTALDVGINFFDTAEAYGNGYSETLLGKALQGQRDRAVIASKVSGANLAPADLRAACERSLERLSTDYIDFYQIHWPNRDVPLAETMGELGRL</sequence>
<dbReference type="Pfam" id="PF00248">
    <property type="entry name" value="Aldo_ket_red"/>
    <property type="match status" value="1"/>
</dbReference>
<dbReference type="InterPro" id="IPR036812">
    <property type="entry name" value="NAD(P)_OxRdtase_dom_sf"/>
</dbReference>
<dbReference type="PANTHER" id="PTHR43638:SF3">
    <property type="entry name" value="ALDEHYDE REDUCTASE"/>
    <property type="match status" value="1"/>
</dbReference>
<reference evidence="2" key="1">
    <citation type="submission" date="2020-02" db="EMBL/GenBank/DDBJ databases">
        <authorList>
            <person name="Meier V. D."/>
        </authorList>
    </citation>
    <scope>NUCLEOTIDE SEQUENCE</scope>
    <source>
        <strain evidence="2">AVDCRST_MAG93</strain>
    </source>
</reference>
<proteinExistence type="predicted"/>
<dbReference type="PRINTS" id="PR00069">
    <property type="entry name" value="ALDKETRDTASE"/>
</dbReference>